<dbReference type="PRINTS" id="PR00081">
    <property type="entry name" value="GDHRDH"/>
</dbReference>
<evidence type="ECO:0000313" key="3">
    <source>
        <dbReference type="Proteomes" id="UP000077521"/>
    </source>
</evidence>
<dbReference type="Proteomes" id="UP000077521">
    <property type="component" value="Unassembled WGS sequence"/>
</dbReference>
<dbReference type="OrthoDB" id="542013at2759"/>
<reference evidence="2" key="1">
    <citation type="submission" date="2016-04" db="EMBL/GenBank/DDBJ databases">
        <authorList>
            <person name="Nguyen H.D."/>
            <person name="Samba Siva P."/>
            <person name="Cullis J."/>
            <person name="Levesque C.A."/>
            <person name="Hambleton S."/>
        </authorList>
    </citation>
    <scope>NUCLEOTIDE SEQUENCE</scope>
    <source>
        <strain evidence="2">DAOMC 236416</strain>
    </source>
</reference>
<comment type="caution">
    <text evidence="2">The sequence shown here is derived from an EMBL/GenBank/DDBJ whole genome shotgun (WGS) entry which is preliminary data.</text>
</comment>
<keyword evidence="1" id="KW-0560">Oxidoreductase</keyword>
<gene>
    <name evidence="2" type="ORF">A4X13_0g4870</name>
</gene>
<organism evidence="2 3">
    <name type="scientific">Tilletia indica</name>
    <dbReference type="NCBI Taxonomy" id="43049"/>
    <lineage>
        <taxon>Eukaryota</taxon>
        <taxon>Fungi</taxon>
        <taxon>Dikarya</taxon>
        <taxon>Basidiomycota</taxon>
        <taxon>Ustilaginomycotina</taxon>
        <taxon>Exobasidiomycetes</taxon>
        <taxon>Tilletiales</taxon>
        <taxon>Tilletiaceae</taxon>
        <taxon>Tilletia</taxon>
    </lineage>
</organism>
<dbReference type="SUPFAM" id="SSF51735">
    <property type="entry name" value="NAD(P)-binding Rossmann-fold domains"/>
    <property type="match status" value="1"/>
</dbReference>
<dbReference type="AlphaFoldDB" id="A0A177TPS6"/>
<evidence type="ECO:0000313" key="2">
    <source>
        <dbReference type="EMBL" id="KAE8250246.1"/>
    </source>
</evidence>
<keyword evidence="3" id="KW-1185">Reference proteome</keyword>
<dbReference type="EMBL" id="LWDF02000340">
    <property type="protein sequence ID" value="KAE8250246.1"/>
    <property type="molecule type" value="Genomic_DNA"/>
</dbReference>
<sequence>MTPPSVYDTRCEGPGLSTSTTAWSQWYCQYRRFVGDINTDQDEPPQMDLTGKNVIISGANSGIGYEAALLSARWGANVILACRDPPAHELHPEKCIEQIVEATGCPKDRLEWWEVDYTKLKTVHALGKRWRDSGRTCDYLFNNAGLSVPHTLTEDGFDMSHQVLFLAHFLLTFYVLPTMKDAKAPRIVNTASCFHYGGQLDFANLNFERKLNEGPRGVTLYCTNKLLVMMGLTKELQERLSRSEHYRHVVVQGVHPGFVASNIWHTVKNLPVITQTVMNFLIRNLSINTQQGSIALTTGAYHPAFGFPAGELEQGYPAPGRSAEVGGKYINRIEERDPRPEVLDVLARSRLWQRVLEDLKVKEHGLGQDLPGHLPELV</sequence>
<dbReference type="PANTHER" id="PTHR43157">
    <property type="entry name" value="PHOSPHATIDYLINOSITOL-GLYCAN BIOSYNTHESIS CLASS F PROTEIN-RELATED"/>
    <property type="match status" value="1"/>
</dbReference>
<dbReference type="InterPro" id="IPR036291">
    <property type="entry name" value="NAD(P)-bd_dom_sf"/>
</dbReference>
<proteinExistence type="predicted"/>
<dbReference type="InterPro" id="IPR002347">
    <property type="entry name" value="SDR_fam"/>
</dbReference>
<dbReference type="PANTHER" id="PTHR43157:SF31">
    <property type="entry name" value="PHOSPHATIDYLINOSITOL-GLYCAN BIOSYNTHESIS CLASS F PROTEIN"/>
    <property type="match status" value="1"/>
</dbReference>
<reference evidence="2" key="2">
    <citation type="journal article" date="2019" name="IMA Fungus">
        <title>Genome sequencing and comparison of five Tilletia species to identify candidate genes for the detection of regulated species infecting wheat.</title>
        <authorList>
            <person name="Nguyen H.D.T."/>
            <person name="Sultana T."/>
            <person name="Kesanakurti P."/>
            <person name="Hambleton S."/>
        </authorList>
    </citation>
    <scope>NUCLEOTIDE SEQUENCE</scope>
    <source>
        <strain evidence="2">DAOMC 236416</strain>
    </source>
</reference>
<accession>A0A177TPS6</accession>
<dbReference type="Pfam" id="PF00106">
    <property type="entry name" value="adh_short"/>
    <property type="match status" value="1"/>
</dbReference>
<name>A0A177TPS6_9BASI</name>
<dbReference type="Gene3D" id="3.40.50.720">
    <property type="entry name" value="NAD(P)-binding Rossmann-like Domain"/>
    <property type="match status" value="1"/>
</dbReference>
<dbReference type="GO" id="GO:0016491">
    <property type="term" value="F:oxidoreductase activity"/>
    <property type="evidence" value="ECO:0007669"/>
    <property type="project" value="UniProtKB-KW"/>
</dbReference>
<evidence type="ECO:0000256" key="1">
    <source>
        <dbReference type="ARBA" id="ARBA00023002"/>
    </source>
</evidence>
<protein>
    <submittedName>
        <fullName evidence="2">Uncharacterized protein</fullName>
    </submittedName>
</protein>